<evidence type="ECO:0000313" key="7">
    <source>
        <dbReference type="Proteomes" id="UP000000719"/>
    </source>
</evidence>
<evidence type="ECO:0000256" key="2">
    <source>
        <dbReference type="ARBA" id="ARBA00023015"/>
    </source>
</evidence>
<dbReference type="eggNOG" id="COG1609">
    <property type="taxonomic scope" value="Bacteria"/>
</dbReference>
<dbReference type="GO" id="GO:0000976">
    <property type="term" value="F:transcription cis-regulatory region binding"/>
    <property type="evidence" value="ECO:0007669"/>
    <property type="project" value="TreeGrafter"/>
</dbReference>
<dbReference type="EC" id="5.1.1.1" evidence="6"/>
<dbReference type="PANTHER" id="PTHR30146:SF148">
    <property type="entry name" value="HTH-TYPE TRANSCRIPTIONAL REPRESSOR PURR-RELATED"/>
    <property type="match status" value="1"/>
</dbReference>
<dbReference type="Pfam" id="PF13377">
    <property type="entry name" value="Peripla_BP_3"/>
    <property type="match status" value="1"/>
</dbReference>
<keyword evidence="4" id="KW-0804">Transcription</keyword>
<evidence type="ECO:0000256" key="1">
    <source>
        <dbReference type="ARBA" id="ARBA00022491"/>
    </source>
</evidence>
<keyword evidence="2" id="KW-0805">Transcription regulation</keyword>
<accession>B8CZU6</accession>
<dbReference type="STRING" id="373903.Hore_20530"/>
<dbReference type="HOGENOM" id="CLU_037628_6_0_9"/>
<dbReference type="InterPro" id="IPR000843">
    <property type="entry name" value="HTH_LacI"/>
</dbReference>
<dbReference type="InterPro" id="IPR028082">
    <property type="entry name" value="Peripla_BP_I"/>
</dbReference>
<feature type="domain" description="HTH lacI-type" evidence="5">
    <location>
        <begin position="3"/>
        <end position="57"/>
    </location>
</feature>
<keyword evidence="7" id="KW-1185">Reference proteome</keyword>
<dbReference type="CDD" id="cd01392">
    <property type="entry name" value="HTH_LacI"/>
    <property type="match status" value="1"/>
</dbReference>
<reference evidence="6 7" key="1">
    <citation type="journal article" date="2009" name="PLoS ONE">
        <title>Genome analysis of the anaerobic thermohalophilic bacterium Halothermothrix orenii.</title>
        <authorList>
            <person name="Mavromatis K."/>
            <person name="Ivanova N."/>
            <person name="Anderson I."/>
            <person name="Lykidis A."/>
            <person name="Hooper S.D."/>
            <person name="Sun H."/>
            <person name="Kunin V."/>
            <person name="Lapidus A."/>
            <person name="Hugenholtz P."/>
            <person name="Patel B."/>
            <person name="Kyrpides N.C."/>
        </authorList>
    </citation>
    <scope>NUCLEOTIDE SEQUENCE [LARGE SCALE GENOMIC DNA]</scope>
    <source>
        <strain evidence="7">H 168 / OCM 544 / DSM 9562</strain>
    </source>
</reference>
<dbReference type="Gene3D" id="3.40.50.2300">
    <property type="match status" value="2"/>
</dbReference>
<protein>
    <submittedName>
        <fullName evidence="6">Transcriptional regulator, LacI family</fullName>
        <ecNumber evidence="6">5.1.1.1</ecNumber>
    </submittedName>
</protein>
<dbReference type="GO" id="GO:0003700">
    <property type="term" value="F:DNA-binding transcription factor activity"/>
    <property type="evidence" value="ECO:0007669"/>
    <property type="project" value="TreeGrafter"/>
</dbReference>
<dbReference type="Proteomes" id="UP000000719">
    <property type="component" value="Chromosome"/>
</dbReference>
<gene>
    <name evidence="6" type="ordered locus">Hore_20530</name>
</gene>
<dbReference type="RefSeq" id="WP_015923767.1">
    <property type="nucleotide sequence ID" value="NC_011899.1"/>
</dbReference>
<dbReference type="SUPFAM" id="SSF47413">
    <property type="entry name" value="lambda repressor-like DNA-binding domains"/>
    <property type="match status" value="1"/>
</dbReference>
<evidence type="ECO:0000259" key="5">
    <source>
        <dbReference type="PROSITE" id="PS50932"/>
    </source>
</evidence>
<dbReference type="InterPro" id="IPR046335">
    <property type="entry name" value="LacI/GalR-like_sensor"/>
</dbReference>
<sequence length="341" mass="38551">MAVTLKDVAKKAGVSLATTSLALNESDKVKEETYLKVHRVARELNYIPNARARALVKRKTRAVGLVIPEVENPFFAELSQAIKDTLHKKKYNVILCSTDYKTEEEIRYINLFKSGMVDGAIFACLGEMMKGNNELILDLARNHVPVVYIDRESSDNELIPVIKSDLKEGSYKLTKYLIELGHEDIGFVGQSLERMEGYKKAMAEYNLPVKDKFLFYNYLTIEGGIEVGTKLLNYDRLPTALVCLNDEMAIGVLQALTREGIRVPEDISICGIDNIKISNFYNPPLTTVNVPKKEMGKKAAELLLKLIFEEHVDKNEQFIIYNTDLIIRRSATSPRKTNILL</sequence>
<dbReference type="OrthoDB" id="9796186at2"/>
<dbReference type="SMART" id="SM00354">
    <property type="entry name" value="HTH_LACI"/>
    <property type="match status" value="1"/>
</dbReference>
<keyword evidence="3" id="KW-0238">DNA-binding</keyword>
<dbReference type="AlphaFoldDB" id="B8CZU6"/>
<dbReference type="KEGG" id="hor:Hore_20530"/>
<dbReference type="Pfam" id="PF00356">
    <property type="entry name" value="LacI"/>
    <property type="match status" value="1"/>
</dbReference>
<keyword evidence="1" id="KW-0678">Repressor</keyword>
<dbReference type="PANTHER" id="PTHR30146">
    <property type="entry name" value="LACI-RELATED TRANSCRIPTIONAL REPRESSOR"/>
    <property type="match status" value="1"/>
</dbReference>
<dbReference type="SUPFAM" id="SSF53822">
    <property type="entry name" value="Periplasmic binding protein-like I"/>
    <property type="match status" value="1"/>
</dbReference>
<evidence type="ECO:0000256" key="3">
    <source>
        <dbReference type="ARBA" id="ARBA00023125"/>
    </source>
</evidence>
<name>B8CZU6_HALOH</name>
<evidence type="ECO:0000256" key="4">
    <source>
        <dbReference type="ARBA" id="ARBA00023163"/>
    </source>
</evidence>
<dbReference type="InterPro" id="IPR010982">
    <property type="entry name" value="Lambda_DNA-bd_dom_sf"/>
</dbReference>
<dbReference type="GO" id="GO:0008784">
    <property type="term" value="F:alanine racemase activity"/>
    <property type="evidence" value="ECO:0007669"/>
    <property type="project" value="UniProtKB-EC"/>
</dbReference>
<proteinExistence type="predicted"/>
<dbReference type="CDD" id="cd06267">
    <property type="entry name" value="PBP1_LacI_sugar_binding-like"/>
    <property type="match status" value="1"/>
</dbReference>
<organism evidence="6 7">
    <name type="scientific">Halothermothrix orenii (strain H 168 / OCM 544 / DSM 9562)</name>
    <dbReference type="NCBI Taxonomy" id="373903"/>
    <lineage>
        <taxon>Bacteria</taxon>
        <taxon>Bacillati</taxon>
        <taxon>Bacillota</taxon>
        <taxon>Clostridia</taxon>
        <taxon>Halanaerobiales</taxon>
        <taxon>Halothermotrichaceae</taxon>
        <taxon>Halothermothrix</taxon>
    </lineage>
</organism>
<dbReference type="PROSITE" id="PS50932">
    <property type="entry name" value="HTH_LACI_2"/>
    <property type="match status" value="1"/>
</dbReference>
<dbReference type="Gene3D" id="1.10.260.40">
    <property type="entry name" value="lambda repressor-like DNA-binding domains"/>
    <property type="match status" value="1"/>
</dbReference>
<evidence type="ECO:0000313" key="6">
    <source>
        <dbReference type="EMBL" id="ACL70798.1"/>
    </source>
</evidence>
<keyword evidence="6" id="KW-0413">Isomerase</keyword>
<dbReference type="EMBL" id="CP001098">
    <property type="protein sequence ID" value="ACL70798.1"/>
    <property type="molecule type" value="Genomic_DNA"/>
</dbReference>